<feature type="domain" description="Pyrroline-5-carboxylate reductase catalytic N-terminal" evidence="3">
    <location>
        <begin position="4"/>
        <end position="91"/>
    </location>
</feature>
<reference evidence="4 5" key="1">
    <citation type="submission" date="2018-07" db="EMBL/GenBank/DDBJ databases">
        <title>Sequencing the genomes of 1000 actinobacteria strains.</title>
        <authorList>
            <person name="Klenk H.-P."/>
        </authorList>
    </citation>
    <scope>NUCLEOTIDE SEQUENCE [LARGE SCALE GENOMIC DNA]</scope>
    <source>
        <strain evidence="4 5">DSM 14442</strain>
    </source>
</reference>
<comment type="caution">
    <text evidence="4">The sequence shown here is derived from an EMBL/GenBank/DDBJ whole genome shotgun (WGS) entry which is preliminary data.</text>
</comment>
<dbReference type="Proteomes" id="UP000256727">
    <property type="component" value="Unassembled WGS sequence"/>
</dbReference>
<dbReference type="EMBL" id="QREH01000001">
    <property type="protein sequence ID" value="REE04706.1"/>
    <property type="molecule type" value="Genomic_DNA"/>
</dbReference>
<feature type="compositionally biased region" description="Low complexity" evidence="2">
    <location>
        <begin position="202"/>
        <end position="212"/>
    </location>
</feature>
<dbReference type="Pfam" id="PF03807">
    <property type="entry name" value="F420_oxidored"/>
    <property type="match status" value="1"/>
</dbReference>
<dbReference type="SUPFAM" id="SSF51735">
    <property type="entry name" value="NAD(P)-binding Rossmann-fold domains"/>
    <property type="match status" value="1"/>
</dbReference>
<evidence type="ECO:0000256" key="1">
    <source>
        <dbReference type="ARBA" id="ARBA00023002"/>
    </source>
</evidence>
<dbReference type="PANTHER" id="PTHR14239">
    <property type="entry name" value="DUDULIN-RELATED"/>
    <property type="match status" value="1"/>
</dbReference>
<evidence type="ECO:0000259" key="3">
    <source>
        <dbReference type="Pfam" id="PF03807"/>
    </source>
</evidence>
<dbReference type="GO" id="GO:0016491">
    <property type="term" value="F:oxidoreductase activity"/>
    <property type="evidence" value="ECO:0007669"/>
    <property type="project" value="UniProtKB-KW"/>
</dbReference>
<evidence type="ECO:0000256" key="2">
    <source>
        <dbReference type="SAM" id="MobiDB-lite"/>
    </source>
</evidence>
<accession>A0A3D9LGB5</accession>
<protein>
    <recommendedName>
        <fullName evidence="3">Pyrroline-5-carboxylate reductase catalytic N-terminal domain-containing protein</fullName>
    </recommendedName>
</protein>
<organism evidence="4 5">
    <name type="scientific">Citricoccus muralis</name>
    <dbReference type="NCBI Taxonomy" id="169134"/>
    <lineage>
        <taxon>Bacteria</taxon>
        <taxon>Bacillati</taxon>
        <taxon>Actinomycetota</taxon>
        <taxon>Actinomycetes</taxon>
        <taxon>Micrococcales</taxon>
        <taxon>Micrococcaceae</taxon>
        <taxon>Citricoccus</taxon>
    </lineage>
</organism>
<dbReference type="Gene3D" id="3.40.50.720">
    <property type="entry name" value="NAD(P)-binding Rossmann-like Domain"/>
    <property type="match status" value="1"/>
</dbReference>
<feature type="region of interest" description="Disordered" evidence="2">
    <location>
        <begin position="181"/>
        <end position="223"/>
    </location>
</feature>
<dbReference type="AlphaFoldDB" id="A0A3D9LGB5"/>
<name>A0A3D9LGB5_9MICC</name>
<dbReference type="RefSeq" id="WP_211309046.1">
    <property type="nucleotide sequence ID" value="NZ_QREH01000001.1"/>
</dbReference>
<gene>
    <name evidence="4" type="ORF">C8E99_2553</name>
</gene>
<dbReference type="InterPro" id="IPR036291">
    <property type="entry name" value="NAD(P)-bd_dom_sf"/>
</dbReference>
<keyword evidence="5" id="KW-1185">Reference proteome</keyword>
<evidence type="ECO:0000313" key="4">
    <source>
        <dbReference type="EMBL" id="REE04706.1"/>
    </source>
</evidence>
<keyword evidence="1" id="KW-0560">Oxidoreductase</keyword>
<proteinExistence type="predicted"/>
<sequence length="223" mass="22975">MTRMGIIGSGSIGAGLARLAVAAGHDIMIANSRGPETLAALVSDLGTGAQAGTVDEAARYGDLTILAIPLSAYESLPAEALSGRTVLSTGNYYPSRDGRITVLDSLDLATAEYEATLLPGAEIVKAFNNIVAHHIPSLARPAGAQDRSGMAVSGDSDEATALVSEVVDSFGFDPVDAGPLAESWRVEPESGAYTLSTPPIPSRSTRTSPRTPAHQSPRRGFAS</sequence>
<dbReference type="InterPro" id="IPR051267">
    <property type="entry name" value="STEAP_metalloreductase"/>
</dbReference>
<dbReference type="InterPro" id="IPR028939">
    <property type="entry name" value="P5C_Rdtase_cat_N"/>
</dbReference>
<evidence type="ECO:0000313" key="5">
    <source>
        <dbReference type="Proteomes" id="UP000256727"/>
    </source>
</evidence>